<dbReference type="Pfam" id="PF13483">
    <property type="entry name" value="Lactamase_B_3"/>
    <property type="match status" value="1"/>
</dbReference>
<dbReference type="InterPro" id="IPR050114">
    <property type="entry name" value="UPF0173_UPF0282_UlaG_hydrolase"/>
</dbReference>
<dbReference type="PANTHER" id="PTHR43546:SF3">
    <property type="entry name" value="UPF0173 METAL-DEPENDENT HYDROLASE MJ1163"/>
    <property type="match status" value="1"/>
</dbReference>
<protein>
    <submittedName>
        <fullName evidence="2">MBL fold metallo-hydrolase</fullName>
    </submittedName>
</protein>
<organism evidence="2 3">
    <name type="scientific">Frondihabitans sucicola</name>
    <dbReference type="NCBI Taxonomy" id="1268041"/>
    <lineage>
        <taxon>Bacteria</taxon>
        <taxon>Bacillati</taxon>
        <taxon>Actinomycetota</taxon>
        <taxon>Actinomycetes</taxon>
        <taxon>Micrococcales</taxon>
        <taxon>Microbacteriaceae</taxon>
        <taxon>Frondihabitans</taxon>
    </lineage>
</organism>
<proteinExistence type="predicted"/>
<evidence type="ECO:0000259" key="1">
    <source>
        <dbReference type="SMART" id="SM00849"/>
    </source>
</evidence>
<dbReference type="InterPro" id="IPR036866">
    <property type="entry name" value="RibonucZ/Hydroxyglut_hydro"/>
</dbReference>
<dbReference type="PANTHER" id="PTHR43546">
    <property type="entry name" value="UPF0173 METAL-DEPENDENT HYDROLASE MJ1163-RELATED"/>
    <property type="match status" value="1"/>
</dbReference>
<sequence length="213" mass="21913">MRVTKYEHAALVVEEAGHTLVVDPGSFTRPLGDTAHVDAVVVTHAHPDHWTPVQLAALRAANPDVPIFGPAGVVEALAGENITATTITDGETVEVGAFTLLFAGTTHAVIHASIPVIDNTGVLVNGTLFYPGDAFTVPAFPVAVLAAPVGAPWLKISEAMDYITAVKPGTSFPVHDQTLSAAGFAMHADRLKAATEAVGGTAVVLQPGDSLDA</sequence>
<evidence type="ECO:0000313" key="3">
    <source>
        <dbReference type="Proteomes" id="UP001321486"/>
    </source>
</evidence>
<reference evidence="3" key="1">
    <citation type="journal article" date="2019" name="Int. J. Syst. Evol. Microbiol.">
        <title>The Global Catalogue of Microorganisms (GCM) 10K type strain sequencing project: providing services to taxonomists for standard genome sequencing and annotation.</title>
        <authorList>
            <consortium name="The Broad Institute Genomics Platform"/>
            <consortium name="The Broad Institute Genome Sequencing Center for Infectious Disease"/>
            <person name="Wu L."/>
            <person name="Ma J."/>
        </authorList>
    </citation>
    <scope>NUCLEOTIDE SEQUENCE [LARGE SCALE GENOMIC DNA]</scope>
    <source>
        <strain evidence="3">NBRC 108728</strain>
    </source>
</reference>
<name>A0ABN6Y5G8_9MICO</name>
<gene>
    <name evidence="2" type="ORF">GCM10025867_34670</name>
</gene>
<dbReference type="Gene3D" id="3.60.15.10">
    <property type="entry name" value="Ribonuclease Z/Hydroxyacylglutathione hydrolase-like"/>
    <property type="match status" value="1"/>
</dbReference>
<evidence type="ECO:0000313" key="2">
    <source>
        <dbReference type="EMBL" id="BDZ51226.1"/>
    </source>
</evidence>
<keyword evidence="3" id="KW-1185">Reference proteome</keyword>
<dbReference type="InterPro" id="IPR001279">
    <property type="entry name" value="Metallo-B-lactamas"/>
</dbReference>
<accession>A0ABN6Y5G8</accession>
<dbReference type="Proteomes" id="UP001321486">
    <property type="component" value="Chromosome"/>
</dbReference>
<dbReference type="EMBL" id="AP027732">
    <property type="protein sequence ID" value="BDZ51226.1"/>
    <property type="molecule type" value="Genomic_DNA"/>
</dbReference>
<dbReference type="SMART" id="SM00849">
    <property type="entry name" value="Lactamase_B"/>
    <property type="match status" value="1"/>
</dbReference>
<dbReference type="RefSeq" id="WP_286344033.1">
    <property type="nucleotide sequence ID" value="NZ_AP027732.1"/>
</dbReference>
<feature type="domain" description="Metallo-beta-lactamase" evidence="1">
    <location>
        <begin position="7"/>
        <end position="175"/>
    </location>
</feature>
<dbReference type="SUPFAM" id="SSF56281">
    <property type="entry name" value="Metallo-hydrolase/oxidoreductase"/>
    <property type="match status" value="1"/>
</dbReference>